<evidence type="ECO:0000256" key="3">
    <source>
        <dbReference type="SAM" id="SignalP"/>
    </source>
</evidence>
<dbReference type="Proteomes" id="UP000074119">
    <property type="component" value="Chromosome"/>
</dbReference>
<organism evidence="7 8">
    <name type="scientific">Zhongshania aliphaticivorans</name>
    <dbReference type="NCBI Taxonomy" id="1470434"/>
    <lineage>
        <taxon>Bacteria</taxon>
        <taxon>Pseudomonadati</taxon>
        <taxon>Pseudomonadota</taxon>
        <taxon>Gammaproteobacteria</taxon>
        <taxon>Cellvibrionales</taxon>
        <taxon>Spongiibacteraceae</taxon>
        <taxon>Zhongshania</taxon>
    </lineage>
</organism>
<evidence type="ECO:0000256" key="1">
    <source>
        <dbReference type="ARBA" id="ARBA00009477"/>
    </source>
</evidence>
<proteinExistence type="inferred from homology"/>
<accession>A0A127M9U5</accession>
<evidence type="ECO:0000256" key="2">
    <source>
        <dbReference type="SAM" id="Coils"/>
    </source>
</evidence>
<dbReference type="Pfam" id="PF25989">
    <property type="entry name" value="YknX_C"/>
    <property type="match status" value="1"/>
</dbReference>
<dbReference type="Gene3D" id="2.40.50.100">
    <property type="match status" value="1"/>
</dbReference>
<dbReference type="InterPro" id="IPR006143">
    <property type="entry name" value="RND_pump_MFP"/>
</dbReference>
<dbReference type="GO" id="GO:0015562">
    <property type="term" value="F:efflux transmembrane transporter activity"/>
    <property type="evidence" value="ECO:0007669"/>
    <property type="project" value="TreeGrafter"/>
</dbReference>
<dbReference type="Pfam" id="PF25917">
    <property type="entry name" value="BSH_RND"/>
    <property type="match status" value="1"/>
</dbReference>
<dbReference type="AlphaFoldDB" id="A0A127M9U5"/>
<dbReference type="InterPro" id="IPR058625">
    <property type="entry name" value="MdtA-like_BSH"/>
</dbReference>
<comment type="similarity">
    <text evidence="1">Belongs to the membrane fusion protein (MFP) (TC 8.A.1) family.</text>
</comment>
<feature type="signal peptide" evidence="3">
    <location>
        <begin position="1"/>
        <end position="28"/>
    </location>
</feature>
<dbReference type="PANTHER" id="PTHR30469">
    <property type="entry name" value="MULTIDRUG RESISTANCE PROTEIN MDTA"/>
    <property type="match status" value="1"/>
</dbReference>
<dbReference type="KEGG" id="zal:AZF00_17580"/>
<dbReference type="STRING" id="1470434.AZF00_17580"/>
<evidence type="ECO:0000313" key="8">
    <source>
        <dbReference type="Proteomes" id="UP000074119"/>
    </source>
</evidence>
<dbReference type="InterPro" id="IPR058637">
    <property type="entry name" value="YknX-like_C"/>
</dbReference>
<reference evidence="7 8" key="1">
    <citation type="submission" date="2015-12" db="EMBL/GenBank/DDBJ databases">
        <authorList>
            <person name="Shamseldin A."/>
            <person name="Moawad H."/>
            <person name="Abd El-Rahim W.M."/>
            <person name="Sadowsky M.J."/>
        </authorList>
    </citation>
    <scope>NUCLEOTIDE SEQUENCE [LARGE SCALE GENOMIC DNA]</scope>
    <source>
        <strain evidence="7 8">SM2</strain>
    </source>
</reference>
<dbReference type="Gene3D" id="2.40.30.170">
    <property type="match status" value="1"/>
</dbReference>
<dbReference type="Gene3D" id="2.40.420.20">
    <property type="match status" value="1"/>
</dbReference>
<evidence type="ECO:0000313" key="7">
    <source>
        <dbReference type="EMBL" id="AMO70000.1"/>
    </source>
</evidence>
<feature type="domain" description="CusB-like beta-barrel" evidence="5">
    <location>
        <begin position="207"/>
        <end position="276"/>
    </location>
</feature>
<dbReference type="GO" id="GO:1990281">
    <property type="term" value="C:efflux pump complex"/>
    <property type="evidence" value="ECO:0007669"/>
    <property type="project" value="TreeGrafter"/>
</dbReference>
<dbReference type="FunFam" id="2.40.30.170:FF:000010">
    <property type="entry name" value="Efflux RND transporter periplasmic adaptor subunit"/>
    <property type="match status" value="1"/>
</dbReference>
<keyword evidence="2" id="KW-0175">Coiled coil</keyword>
<dbReference type="Pfam" id="PF25954">
    <property type="entry name" value="Beta-barrel_RND_2"/>
    <property type="match status" value="1"/>
</dbReference>
<name>A0A127M9U5_9GAMM</name>
<dbReference type="SUPFAM" id="SSF111369">
    <property type="entry name" value="HlyD-like secretion proteins"/>
    <property type="match status" value="1"/>
</dbReference>
<dbReference type="RefSeq" id="WP_062384480.1">
    <property type="nucleotide sequence ID" value="NZ_CP014544.1"/>
</dbReference>
<dbReference type="NCBIfam" id="TIGR01730">
    <property type="entry name" value="RND_mfp"/>
    <property type="match status" value="1"/>
</dbReference>
<evidence type="ECO:0000259" key="4">
    <source>
        <dbReference type="Pfam" id="PF25917"/>
    </source>
</evidence>
<gene>
    <name evidence="7" type="ORF">AZF00_17580</name>
</gene>
<evidence type="ECO:0000259" key="5">
    <source>
        <dbReference type="Pfam" id="PF25954"/>
    </source>
</evidence>
<feature type="domain" description="YknX-like C-terminal permuted SH3-like" evidence="6">
    <location>
        <begin position="283"/>
        <end position="348"/>
    </location>
</feature>
<feature type="domain" description="Multidrug resistance protein MdtA-like barrel-sandwich hybrid" evidence="4">
    <location>
        <begin position="71"/>
        <end position="191"/>
    </location>
</feature>
<protein>
    <submittedName>
        <fullName evidence="7">Uncharacterized protein</fullName>
    </submittedName>
</protein>
<dbReference type="InterPro" id="IPR058792">
    <property type="entry name" value="Beta-barrel_RND_2"/>
</dbReference>
<evidence type="ECO:0000259" key="6">
    <source>
        <dbReference type="Pfam" id="PF25989"/>
    </source>
</evidence>
<keyword evidence="3" id="KW-0732">Signal</keyword>
<feature type="coiled-coil region" evidence="2">
    <location>
        <begin position="102"/>
        <end position="138"/>
    </location>
</feature>
<sequence length="353" mass="38315">MFGANYSHSFRSILSYSSVCLLSLSILACQPAPEAAAPKGRPPTPVKVQTLKTELIQTRLQALGSLLARESVDISSSVTEKIQSLHFDDGQTVKSGDLLVTLEQAEEAAQLKSARADLAEHERELQRLKGLLAKQSAAQTEYDQRQTSKLRAESKIAEISALLNERSIRAPFSGVVGLRELSPGALLSPGTRITSLDDLSVMRLDFYIPSLNLKALALGQEIIARSDALNEDFSGHISAIDSRIDPIKRSLKVRALIPNADGHLKPGMLMQVVLITSEREGILIPESALLSEQLHHYVWLLSDGKAEQRQVELGVRKPGFVEIRSGLSAGEQLIYEGIGNLQAGMAVAPQGNK</sequence>
<dbReference type="PANTHER" id="PTHR30469:SF16">
    <property type="entry name" value="HAE1 FAMILY EFFLUX PUMP MFP COMPONENT"/>
    <property type="match status" value="1"/>
</dbReference>
<feature type="chain" id="PRO_5007275214" evidence="3">
    <location>
        <begin position="29"/>
        <end position="353"/>
    </location>
</feature>
<dbReference type="Gene3D" id="1.10.287.470">
    <property type="entry name" value="Helix hairpin bin"/>
    <property type="match status" value="1"/>
</dbReference>
<dbReference type="EMBL" id="CP014544">
    <property type="protein sequence ID" value="AMO70000.1"/>
    <property type="molecule type" value="Genomic_DNA"/>
</dbReference>